<organism evidence="3 4">
    <name type="scientific">Macrolepiota fuliginosa MF-IS2</name>
    <dbReference type="NCBI Taxonomy" id="1400762"/>
    <lineage>
        <taxon>Eukaryota</taxon>
        <taxon>Fungi</taxon>
        <taxon>Dikarya</taxon>
        <taxon>Basidiomycota</taxon>
        <taxon>Agaricomycotina</taxon>
        <taxon>Agaricomycetes</taxon>
        <taxon>Agaricomycetidae</taxon>
        <taxon>Agaricales</taxon>
        <taxon>Agaricineae</taxon>
        <taxon>Agaricaceae</taxon>
        <taxon>Macrolepiota</taxon>
    </lineage>
</organism>
<comment type="cofactor">
    <cofactor evidence="1">
        <name>FAD</name>
        <dbReference type="ChEBI" id="CHEBI:57692"/>
    </cofactor>
</comment>
<proteinExistence type="predicted"/>
<dbReference type="Gene3D" id="3.50.50.60">
    <property type="entry name" value="FAD/NAD(P)-binding domain"/>
    <property type="match status" value="1"/>
</dbReference>
<dbReference type="GO" id="GO:0016614">
    <property type="term" value="F:oxidoreductase activity, acting on CH-OH group of donors"/>
    <property type="evidence" value="ECO:0007669"/>
    <property type="project" value="InterPro"/>
</dbReference>
<evidence type="ECO:0000313" key="3">
    <source>
        <dbReference type="EMBL" id="KAF9439664.1"/>
    </source>
</evidence>
<name>A0A9P5WXF3_9AGAR</name>
<evidence type="ECO:0000259" key="2">
    <source>
        <dbReference type="Pfam" id="PF05199"/>
    </source>
</evidence>
<evidence type="ECO:0000256" key="1">
    <source>
        <dbReference type="ARBA" id="ARBA00001974"/>
    </source>
</evidence>
<dbReference type="InterPro" id="IPR007867">
    <property type="entry name" value="GMC_OxRtase_C"/>
</dbReference>
<dbReference type="OrthoDB" id="269227at2759"/>
<dbReference type="AlphaFoldDB" id="A0A9P5WXF3"/>
<feature type="domain" description="Glucose-methanol-choline oxidoreductase C-terminal" evidence="2">
    <location>
        <begin position="3"/>
        <end position="46"/>
    </location>
</feature>
<gene>
    <name evidence="3" type="ORF">P691DRAFT_769177</name>
</gene>
<dbReference type="EMBL" id="MU153713">
    <property type="protein sequence ID" value="KAF9439664.1"/>
    <property type="molecule type" value="Genomic_DNA"/>
</dbReference>
<evidence type="ECO:0000313" key="4">
    <source>
        <dbReference type="Proteomes" id="UP000807342"/>
    </source>
</evidence>
<dbReference type="Pfam" id="PF05199">
    <property type="entry name" value="GMC_oxred_C"/>
    <property type="match status" value="1"/>
</dbReference>
<protein>
    <submittedName>
        <fullName evidence="3">GMC oxidoreductase</fullName>
    </submittedName>
</protein>
<dbReference type="SUPFAM" id="SSF51905">
    <property type="entry name" value="FAD/NAD(P)-binding domain"/>
    <property type="match status" value="1"/>
</dbReference>
<accession>A0A9P5WXF3</accession>
<sequence length="84" mass="8956">MKPREQGSVVNAYLNVYSTQNLKCVDLSICPDNLGMNTYSSVLLVGKKGADLVAEDLSLKLRLPHAPVPHAPVPKGAPATQLVC</sequence>
<dbReference type="Proteomes" id="UP000807342">
    <property type="component" value="Unassembled WGS sequence"/>
</dbReference>
<keyword evidence="4" id="KW-1185">Reference proteome</keyword>
<dbReference type="InterPro" id="IPR036188">
    <property type="entry name" value="FAD/NAD-bd_sf"/>
</dbReference>
<reference evidence="3" key="1">
    <citation type="submission" date="2020-11" db="EMBL/GenBank/DDBJ databases">
        <authorList>
            <consortium name="DOE Joint Genome Institute"/>
            <person name="Ahrendt S."/>
            <person name="Riley R."/>
            <person name="Andreopoulos W."/>
            <person name="Labutti K."/>
            <person name="Pangilinan J."/>
            <person name="Ruiz-Duenas F.J."/>
            <person name="Barrasa J.M."/>
            <person name="Sanchez-Garcia M."/>
            <person name="Camarero S."/>
            <person name="Miyauchi S."/>
            <person name="Serrano A."/>
            <person name="Linde D."/>
            <person name="Babiker R."/>
            <person name="Drula E."/>
            <person name="Ayuso-Fernandez I."/>
            <person name="Pacheco R."/>
            <person name="Padilla G."/>
            <person name="Ferreira P."/>
            <person name="Barriuso J."/>
            <person name="Kellner H."/>
            <person name="Castanera R."/>
            <person name="Alfaro M."/>
            <person name="Ramirez L."/>
            <person name="Pisabarro A.G."/>
            <person name="Kuo A."/>
            <person name="Tritt A."/>
            <person name="Lipzen A."/>
            <person name="He G."/>
            <person name="Yan M."/>
            <person name="Ng V."/>
            <person name="Cullen D."/>
            <person name="Martin F."/>
            <person name="Rosso M.-N."/>
            <person name="Henrissat B."/>
            <person name="Hibbett D."/>
            <person name="Martinez A.T."/>
            <person name="Grigoriev I.V."/>
        </authorList>
    </citation>
    <scope>NUCLEOTIDE SEQUENCE</scope>
    <source>
        <strain evidence="3">MF-IS2</strain>
    </source>
</reference>
<comment type="caution">
    <text evidence="3">The sequence shown here is derived from an EMBL/GenBank/DDBJ whole genome shotgun (WGS) entry which is preliminary data.</text>
</comment>